<dbReference type="GO" id="GO:0043161">
    <property type="term" value="P:proteasome-mediated ubiquitin-dependent protein catabolic process"/>
    <property type="evidence" value="ECO:0007669"/>
    <property type="project" value="TreeGrafter"/>
</dbReference>
<dbReference type="Pfam" id="PF00400">
    <property type="entry name" value="WD40"/>
    <property type="match status" value="2"/>
</dbReference>
<evidence type="ECO:0000256" key="7">
    <source>
        <dbReference type="SAM" id="MobiDB-lite"/>
    </source>
</evidence>
<dbReference type="AlphaFoldDB" id="C0M653"/>
<evidence type="ECO:0000313" key="8">
    <source>
        <dbReference type="EMBL" id="CAR53280.1"/>
    </source>
</evidence>
<dbReference type="PANTHER" id="PTHR22852">
    <property type="entry name" value="LETHAL 2 DENTICLELESS PROTEIN RETINOIC ACID-REGULATED NUCLEAR MATRIX-ASSOCIATED PROTEIN"/>
    <property type="match status" value="1"/>
</dbReference>
<protein>
    <submittedName>
        <fullName evidence="8">Uncharacterized protein</fullName>
    </submittedName>
</protein>
<dbReference type="InterPro" id="IPR001680">
    <property type="entry name" value="WD40_rpt"/>
</dbReference>
<comment type="pathway">
    <text evidence="1">Protein modification; protein ubiquitination.</text>
</comment>
<reference evidence="8" key="2">
    <citation type="submission" date="2009-03" db="EMBL/GenBank/DDBJ databases">
        <title>Discovery of pathogenicity genes in Colletotrichum higginsianum using Agrobacterium-mediated random mutagenesis.</title>
        <authorList>
            <person name="Huser A."/>
            <person name="Takahara H."/>
            <person name="Schmalenbach W."/>
            <person name="Richard O."/>
        </authorList>
    </citation>
    <scope>NUCLEOTIDE SEQUENCE</scope>
    <source>
        <strain evidence="8">IMI349061</strain>
    </source>
</reference>
<feature type="region of interest" description="Disordered" evidence="7">
    <location>
        <begin position="1"/>
        <end position="200"/>
    </location>
</feature>
<feature type="repeat" description="WD" evidence="6">
    <location>
        <begin position="439"/>
        <end position="476"/>
    </location>
</feature>
<evidence type="ECO:0000256" key="5">
    <source>
        <dbReference type="ARBA" id="ARBA00038344"/>
    </source>
</evidence>
<dbReference type="InterPro" id="IPR036322">
    <property type="entry name" value="WD40_repeat_dom_sf"/>
</dbReference>
<comment type="similarity">
    <text evidence="5">Belongs to the WD repeat cdt2 family.</text>
</comment>
<evidence type="ECO:0000256" key="2">
    <source>
        <dbReference type="ARBA" id="ARBA00022574"/>
    </source>
</evidence>
<feature type="compositionally biased region" description="Low complexity" evidence="7">
    <location>
        <begin position="91"/>
        <end position="102"/>
    </location>
</feature>
<accession>C0M653</accession>
<feature type="compositionally biased region" description="Basic and acidic residues" evidence="7">
    <location>
        <begin position="161"/>
        <end position="173"/>
    </location>
</feature>
<reference evidence="8" key="1">
    <citation type="submission" date="2008-07" db="EMBL/GenBank/DDBJ databases">
        <authorList>
            <person name="Huser A.C."/>
        </authorList>
    </citation>
    <scope>NUCLEOTIDE SEQUENCE</scope>
    <source>
        <strain evidence="8">IMI349061</strain>
    </source>
</reference>
<dbReference type="InterPro" id="IPR019775">
    <property type="entry name" value="WD40_repeat_CS"/>
</dbReference>
<dbReference type="PROSITE" id="PS00678">
    <property type="entry name" value="WD_REPEATS_1"/>
    <property type="match status" value="1"/>
</dbReference>
<keyword evidence="2 6" id="KW-0853">WD repeat</keyword>
<feature type="repeat" description="WD" evidence="6">
    <location>
        <begin position="396"/>
        <end position="437"/>
    </location>
</feature>
<dbReference type="PROSITE" id="PS50082">
    <property type="entry name" value="WD_REPEATS_2"/>
    <property type="match status" value="2"/>
</dbReference>
<evidence type="ECO:0000256" key="3">
    <source>
        <dbReference type="ARBA" id="ARBA00022737"/>
    </source>
</evidence>
<keyword evidence="4" id="KW-0833">Ubl conjugation pathway</keyword>
<keyword evidence="3" id="KW-0677">Repeat</keyword>
<dbReference type="SUPFAM" id="SSF50978">
    <property type="entry name" value="WD40 repeat-like"/>
    <property type="match status" value="1"/>
</dbReference>
<dbReference type="SMART" id="SM00320">
    <property type="entry name" value="WD40"/>
    <property type="match status" value="5"/>
</dbReference>
<evidence type="ECO:0000256" key="4">
    <source>
        <dbReference type="ARBA" id="ARBA00022786"/>
    </source>
</evidence>
<dbReference type="InterPro" id="IPR051865">
    <property type="entry name" value="WD-repeat_CDT2_adapter"/>
</dbReference>
<sequence length="813" mass="88856">MFYHGGMASPPPSDDLVPASSPALPSSPPPCISRKEKKKAVLTPRKFRRFFTPRGMPSHISRERPALGELGSPAINAQPTPPRSSFAEPISPSSNNSSLLSPFGSGDGPKKRKRTVVNPIPMKLPPLSRCSNSKRLRTQLEDLAEDGDMPLGRSPLARSSFGRDENTPPEDHVMTSPEAHSPSNRRTTALGSKYSAGPQTTPEEFARKLSSLTANNFANVGYDGLRPRSTLVGHETSSTCATQSNPLQIDYFKCNRAGVPSASRLEPVTALAKRTQLVKDEATLPEYRPQPVIKLRNRGFGAQLLLREQGSTSRPGRERLEYPAFSRASTASFWSRSTDVHMCNAHLTQANTIPFSLASCHAPMTAIGDEEGFIRFFDTATTPLGATPRTKVSIVIQAHENAIMDLAFSDDDLRLASACGDRSGKIFDVMSQSVAVELNGGHFQSMRRVEFQPGQANGNVVATSDRDGKIQIWDLRCCNTPANAFSTRGPEGIVHRNRHQPALWARTTNTLDNAHARTVEGVTSPASVTALQYMPPGREHLLLSASEANACIKLWDTRYITPRNKDASPLAVTAEPPTHRWRPYGLTSLALSSDAARLYAVCKDNTVYAYSTSHMMLGHAPELSLHPPRQKAGSAVRGLAPMYGFKHDLFHVKSFYVRCALRPVSTSGTELLAVGSTDKCAVVFPTDERVMREHWDTQSHLPISDTINLDATTPQSKQPLAGGQVPIVRNGTPLIRGHRREVTGLSWSNEGKLVTISDDYMARHWQEGDDDSSGGRDAWNLRTGGEFGGNRHMAGWADVGDDWDEDCDSHSEC</sequence>
<feature type="compositionally biased region" description="Polar residues" evidence="7">
    <location>
        <begin position="181"/>
        <end position="190"/>
    </location>
</feature>
<dbReference type="GO" id="GO:0005634">
    <property type="term" value="C:nucleus"/>
    <property type="evidence" value="ECO:0007669"/>
    <property type="project" value="TreeGrafter"/>
</dbReference>
<dbReference type="GO" id="GO:0030674">
    <property type="term" value="F:protein-macromolecule adaptor activity"/>
    <property type="evidence" value="ECO:0007669"/>
    <property type="project" value="TreeGrafter"/>
</dbReference>
<dbReference type="Gene3D" id="2.130.10.10">
    <property type="entry name" value="YVTN repeat-like/Quinoprotein amine dehydrogenase"/>
    <property type="match status" value="3"/>
</dbReference>
<name>C0M653_9PEZI</name>
<proteinExistence type="inferred from homology"/>
<dbReference type="EMBL" id="FM201310">
    <property type="protein sequence ID" value="CAR53280.1"/>
    <property type="molecule type" value="Genomic_DNA"/>
</dbReference>
<evidence type="ECO:0000256" key="1">
    <source>
        <dbReference type="ARBA" id="ARBA00004906"/>
    </source>
</evidence>
<feature type="compositionally biased region" description="Basic residues" evidence="7">
    <location>
        <begin position="35"/>
        <end position="51"/>
    </location>
</feature>
<evidence type="ECO:0000256" key="6">
    <source>
        <dbReference type="PROSITE-ProRule" id="PRU00221"/>
    </source>
</evidence>
<dbReference type="PANTHER" id="PTHR22852:SF0">
    <property type="entry name" value="DENTICLELESS PROTEIN HOMOLOG"/>
    <property type="match status" value="1"/>
</dbReference>
<organism evidence="8">
    <name type="scientific">Colletotrichum higginsianum</name>
    <dbReference type="NCBI Taxonomy" id="80884"/>
    <lineage>
        <taxon>Eukaryota</taxon>
        <taxon>Fungi</taxon>
        <taxon>Dikarya</taxon>
        <taxon>Ascomycota</taxon>
        <taxon>Pezizomycotina</taxon>
        <taxon>Sordariomycetes</taxon>
        <taxon>Hypocreomycetidae</taxon>
        <taxon>Glomerellales</taxon>
        <taxon>Glomerellaceae</taxon>
        <taxon>Colletotrichum</taxon>
        <taxon>Colletotrichum destructivum species complex</taxon>
    </lineage>
</organism>
<dbReference type="InterPro" id="IPR015943">
    <property type="entry name" value="WD40/YVTN_repeat-like_dom_sf"/>
</dbReference>
<dbReference type="PROSITE" id="PS50294">
    <property type="entry name" value="WD_REPEATS_REGION"/>
    <property type="match status" value="1"/>
</dbReference>